<keyword evidence="2" id="KW-0472">Membrane</keyword>
<dbReference type="Proteomes" id="UP001499854">
    <property type="component" value="Unassembled WGS sequence"/>
</dbReference>
<feature type="compositionally biased region" description="Polar residues" evidence="1">
    <location>
        <begin position="103"/>
        <end position="121"/>
    </location>
</feature>
<dbReference type="NCBIfam" id="NF042915">
    <property type="entry name" value="MAB_1171c_fam"/>
    <property type="match status" value="1"/>
</dbReference>
<feature type="transmembrane region" description="Helical" evidence="2">
    <location>
        <begin position="37"/>
        <end position="58"/>
    </location>
</feature>
<feature type="transmembrane region" description="Helical" evidence="2">
    <location>
        <begin position="7"/>
        <end position="25"/>
    </location>
</feature>
<feature type="domain" description="DUF6545" evidence="3">
    <location>
        <begin position="267"/>
        <end position="404"/>
    </location>
</feature>
<dbReference type="Pfam" id="PF20182">
    <property type="entry name" value="DUF6545"/>
    <property type="match status" value="1"/>
</dbReference>
<evidence type="ECO:0000313" key="4">
    <source>
        <dbReference type="EMBL" id="GAA1985123.1"/>
    </source>
</evidence>
<feature type="transmembrane region" description="Helical" evidence="2">
    <location>
        <begin position="124"/>
        <end position="142"/>
    </location>
</feature>
<evidence type="ECO:0000259" key="3">
    <source>
        <dbReference type="Pfam" id="PF20182"/>
    </source>
</evidence>
<dbReference type="InterPro" id="IPR050039">
    <property type="entry name" value="MAB_1171c-like"/>
</dbReference>
<sequence>MALASDLGAYAGTAVLLGFVGYRFSSGRRTAPDPFRWVVYGFGLFEACSLVILAPASLRLLTDVGVGEAGVVGLGDSLRTAAVSCLVGVASALQPVSGDAPATSATSLNDSTQSAHSSPSPRSWLVPAIVVQLVMGALFALARPEATADGTLSVDMPGRWALVARSFLFVGYTLFCLAVLAAALLPQARHGHSRQLRIGVQLVVAAIALGGVWTMWTLDDILSVARHGFQGGSDDSISNLFGVSCAILLLAGATVRGWGRALTAPRRWWRAYRRYRALGPLWSALHRALPEIALAPDDRPRPGAAADIEFLAYRRAIEIHDARLALRQHRQPHFTEWLAAAGVDVHGHSTAELEAAALAVAVENLRHDRQFEPTTSDPVTDQAPGTDAGAESRWLVEVARAFQRSPLVRLAAERARETGGATG</sequence>
<accession>A0ABN2SE31</accession>
<comment type="caution">
    <text evidence="4">The sequence shown here is derived from an EMBL/GenBank/DDBJ whole genome shotgun (WGS) entry which is preliminary data.</text>
</comment>
<evidence type="ECO:0000313" key="5">
    <source>
        <dbReference type="Proteomes" id="UP001499854"/>
    </source>
</evidence>
<evidence type="ECO:0000256" key="2">
    <source>
        <dbReference type="SAM" id="Phobius"/>
    </source>
</evidence>
<keyword evidence="2" id="KW-0812">Transmembrane</keyword>
<dbReference type="EMBL" id="BAAAQM010000035">
    <property type="protein sequence ID" value="GAA1985123.1"/>
    <property type="molecule type" value="Genomic_DNA"/>
</dbReference>
<feature type="transmembrane region" description="Helical" evidence="2">
    <location>
        <begin position="236"/>
        <end position="258"/>
    </location>
</feature>
<feature type="transmembrane region" description="Helical" evidence="2">
    <location>
        <begin position="162"/>
        <end position="186"/>
    </location>
</feature>
<dbReference type="RefSeq" id="WP_344659930.1">
    <property type="nucleotide sequence ID" value="NZ_BAAAQM010000035.1"/>
</dbReference>
<protein>
    <recommendedName>
        <fullName evidence="3">DUF6545 domain-containing protein</fullName>
    </recommendedName>
</protein>
<dbReference type="InterPro" id="IPR046675">
    <property type="entry name" value="DUF6545"/>
</dbReference>
<feature type="region of interest" description="Disordered" evidence="1">
    <location>
        <begin position="370"/>
        <end position="389"/>
    </location>
</feature>
<evidence type="ECO:0000256" key="1">
    <source>
        <dbReference type="SAM" id="MobiDB-lite"/>
    </source>
</evidence>
<proteinExistence type="predicted"/>
<feature type="region of interest" description="Disordered" evidence="1">
    <location>
        <begin position="97"/>
        <end position="121"/>
    </location>
</feature>
<name>A0ABN2SE31_9ACTN</name>
<feature type="transmembrane region" description="Helical" evidence="2">
    <location>
        <begin position="198"/>
        <end position="216"/>
    </location>
</feature>
<gene>
    <name evidence="4" type="ORF">GCM10009838_54080</name>
</gene>
<organism evidence="4 5">
    <name type="scientific">Catenulispora subtropica</name>
    <dbReference type="NCBI Taxonomy" id="450798"/>
    <lineage>
        <taxon>Bacteria</taxon>
        <taxon>Bacillati</taxon>
        <taxon>Actinomycetota</taxon>
        <taxon>Actinomycetes</taxon>
        <taxon>Catenulisporales</taxon>
        <taxon>Catenulisporaceae</taxon>
        <taxon>Catenulispora</taxon>
    </lineage>
</organism>
<reference evidence="4 5" key="1">
    <citation type="journal article" date="2019" name="Int. J. Syst. Evol. Microbiol.">
        <title>The Global Catalogue of Microorganisms (GCM) 10K type strain sequencing project: providing services to taxonomists for standard genome sequencing and annotation.</title>
        <authorList>
            <consortium name="The Broad Institute Genomics Platform"/>
            <consortium name="The Broad Institute Genome Sequencing Center for Infectious Disease"/>
            <person name="Wu L."/>
            <person name="Ma J."/>
        </authorList>
    </citation>
    <scope>NUCLEOTIDE SEQUENCE [LARGE SCALE GENOMIC DNA]</scope>
    <source>
        <strain evidence="4 5">JCM 16013</strain>
    </source>
</reference>
<keyword evidence="5" id="KW-1185">Reference proteome</keyword>
<keyword evidence="2" id="KW-1133">Transmembrane helix</keyword>